<sequence length="325" mass="33645">MFVVGGESLIDLKAEVALPDGALIGRDGENQIVMTAHQGGSPYNCAIALAKLGNPTGFLCPISADAFGDYLLGPLQAAGVTTLLTERVAEYTTLAVVNFDANRNARYGFYRSADGAIVAAKAIAALPENLDLYQIGGFCPIKPDEAAIWLEIVAAAAARGATISIDPNVRPSLVDDFAGYKARLSSFLDTAHVVKVSEEDLEALDAAKSIEQHAADLLARPNCELVVVTLGDQGSRAFTAAGKAQAAIYAPPEFGDTVGAGDSLMAGILSWLQERGLLKPGKLSGLGAGALSDMLRFGAVVAGINCGRKGCKPPTRAEVDAVLTA</sequence>
<dbReference type="Gene3D" id="3.40.1190.20">
    <property type="match status" value="1"/>
</dbReference>
<dbReference type="SUPFAM" id="SSF53613">
    <property type="entry name" value="Ribokinase-like"/>
    <property type="match status" value="1"/>
</dbReference>
<reference evidence="7 8" key="1">
    <citation type="submission" date="2016-11" db="EMBL/GenBank/DDBJ databases">
        <authorList>
            <person name="Jaros S."/>
            <person name="Januszkiewicz K."/>
            <person name="Wedrychowicz H."/>
        </authorList>
    </citation>
    <scope>NUCLEOTIDE SEQUENCE [LARGE SCALE GENOMIC DNA]</scope>
    <source>
        <strain evidence="7 8">DSM 17137</strain>
    </source>
</reference>
<evidence type="ECO:0000256" key="1">
    <source>
        <dbReference type="ARBA" id="ARBA00010688"/>
    </source>
</evidence>
<dbReference type="PANTHER" id="PTHR43085:SF1">
    <property type="entry name" value="PSEUDOURIDINE KINASE-RELATED"/>
    <property type="match status" value="1"/>
</dbReference>
<organism evidence="7 8">
    <name type="scientific">Devosia limi DSM 17137</name>
    <dbReference type="NCBI Taxonomy" id="1121477"/>
    <lineage>
        <taxon>Bacteria</taxon>
        <taxon>Pseudomonadati</taxon>
        <taxon>Pseudomonadota</taxon>
        <taxon>Alphaproteobacteria</taxon>
        <taxon>Hyphomicrobiales</taxon>
        <taxon>Devosiaceae</taxon>
        <taxon>Devosia</taxon>
    </lineage>
</organism>
<dbReference type="AlphaFoldDB" id="A0A1M4TH41"/>
<keyword evidence="3" id="KW-0547">Nucleotide-binding</keyword>
<evidence type="ECO:0000313" key="8">
    <source>
        <dbReference type="Proteomes" id="UP000184533"/>
    </source>
</evidence>
<keyword evidence="2" id="KW-0808">Transferase</keyword>
<dbReference type="GO" id="GO:0005524">
    <property type="term" value="F:ATP binding"/>
    <property type="evidence" value="ECO:0007669"/>
    <property type="project" value="UniProtKB-KW"/>
</dbReference>
<dbReference type="InterPro" id="IPR050306">
    <property type="entry name" value="PfkB_Carbo_kinase"/>
</dbReference>
<evidence type="ECO:0000256" key="3">
    <source>
        <dbReference type="ARBA" id="ARBA00022741"/>
    </source>
</evidence>
<dbReference type="GO" id="GO:0016301">
    <property type="term" value="F:kinase activity"/>
    <property type="evidence" value="ECO:0007669"/>
    <property type="project" value="UniProtKB-KW"/>
</dbReference>
<evidence type="ECO:0000259" key="6">
    <source>
        <dbReference type="Pfam" id="PF00294"/>
    </source>
</evidence>
<evidence type="ECO:0000256" key="2">
    <source>
        <dbReference type="ARBA" id="ARBA00022679"/>
    </source>
</evidence>
<comment type="similarity">
    <text evidence="1">Belongs to the carbohydrate kinase PfkB family.</text>
</comment>
<protein>
    <submittedName>
        <fullName evidence="7">Fructokinase</fullName>
    </submittedName>
</protein>
<dbReference type="PROSITE" id="PS00584">
    <property type="entry name" value="PFKB_KINASES_2"/>
    <property type="match status" value="1"/>
</dbReference>
<name>A0A1M4TH41_9HYPH</name>
<evidence type="ECO:0000256" key="4">
    <source>
        <dbReference type="ARBA" id="ARBA00022777"/>
    </source>
</evidence>
<dbReference type="PANTHER" id="PTHR43085">
    <property type="entry name" value="HEXOKINASE FAMILY MEMBER"/>
    <property type="match status" value="1"/>
</dbReference>
<dbReference type="Pfam" id="PF00294">
    <property type="entry name" value="PfkB"/>
    <property type="match status" value="1"/>
</dbReference>
<keyword evidence="5" id="KW-0067">ATP-binding</keyword>
<dbReference type="Proteomes" id="UP000184533">
    <property type="component" value="Unassembled WGS sequence"/>
</dbReference>
<keyword evidence="4 7" id="KW-0418">Kinase</keyword>
<evidence type="ECO:0000256" key="5">
    <source>
        <dbReference type="ARBA" id="ARBA00022840"/>
    </source>
</evidence>
<dbReference type="EMBL" id="FQVC01000001">
    <property type="protein sequence ID" value="SHE43715.1"/>
    <property type="molecule type" value="Genomic_DNA"/>
</dbReference>
<dbReference type="OrthoDB" id="9795789at2"/>
<accession>A0A1M4TH41</accession>
<feature type="domain" description="Carbohydrate kinase PfkB" evidence="6">
    <location>
        <begin position="33"/>
        <end position="314"/>
    </location>
</feature>
<gene>
    <name evidence="7" type="ORF">SAMN02745223_00374</name>
</gene>
<dbReference type="InterPro" id="IPR002173">
    <property type="entry name" value="Carboh/pur_kinase_PfkB_CS"/>
</dbReference>
<evidence type="ECO:0000313" key="7">
    <source>
        <dbReference type="EMBL" id="SHE43715.1"/>
    </source>
</evidence>
<proteinExistence type="inferred from homology"/>
<dbReference type="RefSeq" id="WP_052950427.1">
    <property type="nucleotide sequence ID" value="NZ_FQVC01000001.1"/>
</dbReference>
<dbReference type="InterPro" id="IPR029056">
    <property type="entry name" value="Ribokinase-like"/>
</dbReference>
<dbReference type="InterPro" id="IPR011611">
    <property type="entry name" value="PfkB_dom"/>
</dbReference>